<dbReference type="GO" id="GO:0005524">
    <property type="term" value="F:ATP binding"/>
    <property type="evidence" value="ECO:0007669"/>
    <property type="project" value="UniProtKB-KW"/>
</dbReference>
<comment type="caution">
    <text evidence="12">The sequence shown here is derived from an EMBL/GenBank/DDBJ whole genome shotgun (WGS) entry which is preliminary data.</text>
</comment>
<keyword evidence="8 12" id="KW-0067">ATP-binding</keyword>
<dbReference type="InterPro" id="IPR017871">
    <property type="entry name" value="ABC_transporter-like_CS"/>
</dbReference>
<feature type="domain" description="ABC transporter" evidence="11">
    <location>
        <begin position="4"/>
        <end position="242"/>
    </location>
</feature>
<dbReference type="InterPro" id="IPR003593">
    <property type="entry name" value="AAA+_ATPase"/>
</dbReference>
<evidence type="ECO:0000259" key="11">
    <source>
        <dbReference type="PROSITE" id="PS50893"/>
    </source>
</evidence>
<keyword evidence="13" id="KW-1185">Reference proteome</keyword>
<feature type="domain" description="ABC transporter" evidence="11">
    <location>
        <begin position="253"/>
        <end position="495"/>
    </location>
</feature>
<evidence type="ECO:0000313" key="12">
    <source>
        <dbReference type="EMBL" id="OWZ83031.1"/>
    </source>
</evidence>
<dbReference type="PROSITE" id="PS50893">
    <property type="entry name" value="ABC_TRANSPORTER_2"/>
    <property type="match status" value="2"/>
</dbReference>
<gene>
    <name evidence="12" type="ORF">CDO51_10735</name>
</gene>
<dbReference type="FunFam" id="3.40.50.300:FF:000127">
    <property type="entry name" value="Ribose import ATP-binding protein RbsA"/>
    <property type="match status" value="1"/>
</dbReference>
<evidence type="ECO:0000256" key="10">
    <source>
        <dbReference type="ARBA" id="ARBA00023136"/>
    </source>
</evidence>
<evidence type="ECO:0000313" key="13">
    <source>
        <dbReference type="Proteomes" id="UP000214588"/>
    </source>
</evidence>
<accession>A0A226BVV5</accession>
<evidence type="ECO:0000256" key="4">
    <source>
        <dbReference type="ARBA" id="ARBA00022475"/>
    </source>
</evidence>
<evidence type="ECO:0000256" key="9">
    <source>
        <dbReference type="ARBA" id="ARBA00022967"/>
    </source>
</evidence>
<dbReference type="InterPro" id="IPR050107">
    <property type="entry name" value="ABC_carbohydrate_import_ATPase"/>
</dbReference>
<dbReference type="InterPro" id="IPR027417">
    <property type="entry name" value="P-loop_NTPase"/>
</dbReference>
<dbReference type="CDD" id="cd03216">
    <property type="entry name" value="ABC_Carb_Monos_I"/>
    <property type="match status" value="1"/>
</dbReference>
<dbReference type="EMBL" id="NIQC01000029">
    <property type="protein sequence ID" value="OWZ83031.1"/>
    <property type="molecule type" value="Genomic_DNA"/>
</dbReference>
<dbReference type="GO" id="GO:0015749">
    <property type="term" value="P:monosaccharide transmembrane transport"/>
    <property type="evidence" value="ECO:0007669"/>
    <property type="project" value="UniProtKB-ARBA"/>
</dbReference>
<evidence type="ECO:0000256" key="8">
    <source>
        <dbReference type="ARBA" id="ARBA00022840"/>
    </source>
</evidence>
<dbReference type="PROSITE" id="PS00211">
    <property type="entry name" value="ABC_TRANSPORTER_1"/>
    <property type="match status" value="1"/>
</dbReference>
<dbReference type="Gene3D" id="3.40.50.300">
    <property type="entry name" value="P-loop containing nucleotide triphosphate hydrolases"/>
    <property type="match status" value="2"/>
</dbReference>
<keyword evidence="7" id="KW-0547">Nucleotide-binding</keyword>
<evidence type="ECO:0000256" key="2">
    <source>
        <dbReference type="ARBA" id="ARBA00004533"/>
    </source>
</evidence>
<dbReference type="CDD" id="cd03215">
    <property type="entry name" value="ABC_Carb_Monos_II"/>
    <property type="match status" value="1"/>
</dbReference>
<protein>
    <submittedName>
        <fullName evidence="12">D-xylose ABC transporter ATP-binding protein</fullName>
    </submittedName>
</protein>
<keyword evidence="5" id="KW-0762">Sugar transport</keyword>
<dbReference type="Proteomes" id="UP000214588">
    <property type="component" value="Unassembled WGS sequence"/>
</dbReference>
<dbReference type="GO" id="GO:0005886">
    <property type="term" value="C:plasma membrane"/>
    <property type="evidence" value="ECO:0007669"/>
    <property type="project" value="UniProtKB-SubCell"/>
</dbReference>
<evidence type="ECO:0000256" key="7">
    <source>
        <dbReference type="ARBA" id="ARBA00022741"/>
    </source>
</evidence>
<sequence>MSLLNMKGITKTFPGVKALDNVDLELNDSEVLALLGENGAGKSTLMKILSGVYSEDEGSLEVRGRKLKIDSPQTAMENGIGIIHQELSLVPHLSVTENIFLGREKLHSFFKKIDWKALNKESEQLLLELGIRNVDVTRPVKEYSIAVQQMVEIARILSMNCDIIIMDEPTDALTPQEIESLFKVIRSLKTSGKGIIYISHKLEEIFEICDRVQVLRDGSYVDTKKVSETNTEELIQMMVGRDVENKFPWKEPIPKETVLELQNVSSSGLVYNINLEAKKGEVLGIFGLMGSGRTELCKTIFGVYPSDGTILLDGSKAKLNSPKDAIKRGIAYLSENRKSEGLFLEHEVYRNMTLASLDFFSTSLGKIDKKSERTKVNEYIEKLTVKTPHMNQKVNNLSGGNQQKLVFGKWLMTDPKVLILDEPTRGVDVGAKVELYNLINELKAKDVVIIMVSSELPEVMGISDRILVMHDGRVTGEFSHQDATQEKIMEKAVNA</sequence>
<comment type="subcellular location">
    <subcellularLocation>
        <location evidence="2">Cell inner membrane</location>
    </subcellularLocation>
    <subcellularLocation>
        <location evidence="1">Cell membrane</location>
        <topology evidence="1">Peripheral membrane protein</topology>
    </subcellularLocation>
</comment>
<dbReference type="OrthoDB" id="501320at2"/>
<keyword evidence="9" id="KW-1278">Translocase</keyword>
<dbReference type="FunFam" id="3.40.50.300:FF:000126">
    <property type="entry name" value="Galactose/methyl galactoside import ATP-binding protein MglA"/>
    <property type="match status" value="1"/>
</dbReference>
<dbReference type="PANTHER" id="PTHR43790">
    <property type="entry name" value="CARBOHYDRATE TRANSPORT ATP-BINDING PROTEIN MG119-RELATED"/>
    <property type="match status" value="1"/>
</dbReference>
<dbReference type="Pfam" id="PF00005">
    <property type="entry name" value="ABC_tran"/>
    <property type="match status" value="2"/>
</dbReference>
<dbReference type="SUPFAM" id="SSF52540">
    <property type="entry name" value="P-loop containing nucleoside triphosphate hydrolases"/>
    <property type="match status" value="2"/>
</dbReference>
<keyword evidence="6" id="KW-0677">Repeat</keyword>
<dbReference type="PANTHER" id="PTHR43790:SF9">
    <property type="entry name" value="GALACTOFURANOSE TRANSPORTER ATP-BINDING PROTEIN YTFR"/>
    <property type="match status" value="1"/>
</dbReference>
<dbReference type="InterPro" id="IPR003439">
    <property type="entry name" value="ABC_transporter-like_ATP-bd"/>
</dbReference>
<dbReference type="GO" id="GO:0016887">
    <property type="term" value="F:ATP hydrolysis activity"/>
    <property type="evidence" value="ECO:0007669"/>
    <property type="project" value="InterPro"/>
</dbReference>
<evidence type="ECO:0000256" key="3">
    <source>
        <dbReference type="ARBA" id="ARBA00022448"/>
    </source>
</evidence>
<reference evidence="12 13" key="1">
    <citation type="submission" date="2017-06" db="EMBL/GenBank/DDBJ databases">
        <title>Draft Genome Sequence of Natranaerobius trueperi halophilic, alkalithermophilic bacteria from soda lakes.</title>
        <authorList>
            <person name="Zhao B."/>
        </authorList>
    </citation>
    <scope>NUCLEOTIDE SEQUENCE [LARGE SCALE GENOMIC DNA]</scope>
    <source>
        <strain evidence="12 13">DSM 18760</strain>
    </source>
</reference>
<evidence type="ECO:0000256" key="5">
    <source>
        <dbReference type="ARBA" id="ARBA00022597"/>
    </source>
</evidence>
<dbReference type="SMART" id="SM00382">
    <property type="entry name" value="AAA"/>
    <property type="match status" value="2"/>
</dbReference>
<evidence type="ECO:0000256" key="1">
    <source>
        <dbReference type="ARBA" id="ARBA00004202"/>
    </source>
</evidence>
<dbReference type="RefSeq" id="WP_089024260.1">
    <property type="nucleotide sequence ID" value="NZ_NIQC01000029.1"/>
</dbReference>
<proteinExistence type="predicted"/>
<keyword evidence="10" id="KW-0472">Membrane</keyword>
<evidence type="ECO:0000256" key="6">
    <source>
        <dbReference type="ARBA" id="ARBA00022737"/>
    </source>
</evidence>
<keyword evidence="3" id="KW-0813">Transport</keyword>
<organism evidence="12 13">
    <name type="scientific">Natranaerobius trueperi</name>
    <dbReference type="NCBI Taxonomy" id="759412"/>
    <lineage>
        <taxon>Bacteria</taxon>
        <taxon>Bacillati</taxon>
        <taxon>Bacillota</taxon>
        <taxon>Clostridia</taxon>
        <taxon>Natranaerobiales</taxon>
        <taxon>Natranaerobiaceae</taxon>
        <taxon>Natranaerobius</taxon>
    </lineage>
</organism>
<name>A0A226BVV5_9FIRM</name>
<keyword evidence="4" id="KW-1003">Cell membrane</keyword>
<dbReference type="AlphaFoldDB" id="A0A226BVV5"/>